<dbReference type="EMBL" id="CVRB01000003">
    <property type="protein sequence ID" value="CRK82991.1"/>
    <property type="molecule type" value="Genomic_DNA"/>
</dbReference>
<dbReference type="GO" id="GO:0000150">
    <property type="term" value="F:DNA strand exchange activity"/>
    <property type="evidence" value="ECO:0007669"/>
    <property type="project" value="InterPro"/>
</dbReference>
<dbReference type="InterPro" id="IPR050639">
    <property type="entry name" value="SSR_resolvase"/>
</dbReference>
<keyword evidence="2" id="KW-0229">DNA integration</keyword>
<keyword evidence="3" id="KW-0238">DNA-binding</keyword>
<dbReference type="GO" id="GO:0015074">
    <property type="term" value="P:DNA integration"/>
    <property type="evidence" value="ECO:0007669"/>
    <property type="project" value="UniProtKB-KW"/>
</dbReference>
<keyword evidence="4" id="KW-0233">DNA recombination</keyword>
<dbReference type="Gene3D" id="3.40.50.1390">
    <property type="entry name" value="Resolvase, N-terminal catalytic domain"/>
    <property type="match status" value="1"/>
</dbReference>
<evidence type="ECO:0000256" key="6">
    <source>
        <dbReference type="PROSITE-ProRule" id="PRU10137"/>
    </source>
</evidence>
<evidence type="ECO:0000256" key="1">
    <source>
        <dbReference type="ARBA" id="ARBA00009913"/>
    </source>
</evidence>
<dbReference type="Pfam" id="PF00239">
    <property type="entry name" value="Resolvase"/>
    <property type="match status" value="1"/>
</dbReference>
<organism evidence="8 9">
    <name type="scientific">Neobacillus massiliamazoniensis</name>
    <dbReference type="NCBI Taxonomy" id="1499688"/>
    <lineage>
        <taxon>Bacteria</taxon>
        <taxon>Bacillati</taxon>
        <taxon>Bacillota</taxon>
        <taxon>Bacilli</taxon>
        <taxon>Bacillales</taxon>
        <taxon>Bacillaceae</taxon>
        <taxon>Neobacillus</taxon>
    </lineage>
</organism>
<dbReference type="InterPro" id="IPR006119">
    <property type="entry name" value="Resolv_N"/>
</dbReference>
<accession>A0A0U1NYA6</accession>
<evidence type="ECO:0000256" key="3">
    <source>
        <dbReference type="ARBA" id="ARBA00023125"/>
    </source>
</evidence>
<evidence type="ECO:0000313" key="8">
    <source>
        <dbReference type="EMBL" id="CRK82991.1"/>
    </source>
</evidence>
<sequence length="200" mass="23487">MTTKRFGYVRVSSKQQNEGRQVETMLQNDIEERDIFIDKQSGSTFDRPQYQSLKNILRTEDTVVFDSITRMGRNMDNTLKEYRYFVENGINLQFIKEPMLNTDAKQDDVILKAIQQAVLAILAAFAQKEREEIRSRQSEGIALAQKKGVKFGRPPLELPSNWEFLYGRWKSGEITAVEFMRQVDMKKATFYKKMKEYESR</sequence>
<comment type="similarity">
    <text evidence="1">Belongs to the site-specific recombinase resolvase family.</text>
</comment>
<dbReference type="PANTHER" id="PTHR30461">
    <property type="entry name" value="DNA-INVERTASE FROM LAMBDOID PROPHAGE"/>
    <property type="match status" value="1"/>
</dbReference>
<dbReference type="Proteomes" id="UP000199087">
    <property type="component" value="Unassembled WGS sequence"/>
</dbReference>
<protein>
    <recommendedName>
        <fullName evidence="7">Resolvase/invertase-type recombinase catalytic domain-containing protein</fullName>
    </recommendedName>
</protein>
<gene>
    <name evidence="8" type="ORF">BN000_02946</name>
</gene>
<name>A0A0U1NYA6_9BACI</name>
<dbReference type="InterPro" id="IPR006118">
    <property type="entry name" value="Recombinase_CS"/>
</dbReference>
<dbReference type="RefSeq" id="WP_090635292.1">
    <property type="nucleotide sequence ID" value="NZ_CVRB01000003.1"/>
</dbReference>
<evidence type="ECO:0000259" key="7">
    <source>
        <dbReference type="PROSITE" id="PS51736"/>
    </source>
</evidence>
<dbReference type="PROSITE" id="PS00397">
    <property type="entry name" value="RECOMBINASES_1"/>
    <property type="match status" value="1"/>
</dbReference>
<dbReference type="OrthoDB" id="9797501at2"/>
<dbReference type="CDD" id="cd03768">
    <property type="entry name" value="SR_ResInv"/>
    <property type="match status" value="1"/>
</dbReference>
<dbReference type="SUPFAM" id="SSF53041">
    <property type="entry name" value="Resolvase-like"/>
    <property type="match status" value="1"/>
</dbReference>
<evidence type="ECO:0000256" key="2">
    <source>
        <dbReference type="ARBA" id="ARBA00022908"/>
    </source>
</evidence>
<dbReference type="GO" id="GO:0003677">
    <property type="term" value="F:DNA binding"/>
    <property type="evidence" value="ECO:0007669"/>
    <property type="project" value="UniProtKB-KW"/>
</dbReference>
<dbReference type="SMART" id="SM00857">
    <property type="entry name" value="Resolvase"/>
    <property type="match status" value="1"/>
</dbReference>
<keyword evidence="9" id="KW-1185">Reference proteome</keyword>
<feature type="active site" description="O-(5'-phospho-DNA)-serine intermediate" evidence="5 6">
    <location>
        <position position="12"/>
    </location>
</feature>
<evidence type="ECO:0000256" key="5">
    <source>
        <dbReference type="PIRSR" id="PIRSR606118-50"/>
    </source>
</evidence>
<dbReference type="PANTHER" id="PTHR30461:SF26">
    <property type="entry name" value="RESOLVASE HOMOLOG YNEB"/>
    <property type="match status" value="1"/>
</dbReference>
<feature type="domain" description="Resolvase/invertase-type recombinase catalytic" evidence="7">
    <location>
        <begin position="4"/>
        <end position="148"/>
    </location>
</feature>
<evidence type="ECO:0000313" key="9">
    <source>
        <dbReference type="Proteomes" id="UP000199087"/>
    </source>
</evidence>
<dbReference type="InterPro" id="IPR036162">
    <property type="entry name" value="Resolvase-like_N_sf"/>
</dbReference>
<proteinExistence type="inferred from homology"/>
<dbReference type="PROSITE" id="PS51736">
    <property type="entry name" value="RECOMBINASES_3"/>
    <property type="match status" value="1"/>
</dbReference>
<evidence type="ECO:0000256" key="4">
    <source>
        <dbReference type="ARBA" id="ARBA00023172"/>
    </source>
</evidence>
<reference evidence="9" key="1">
    <citation type="submission" date="2015-05" db="EMBL/GenBank/DDBJ databases">
        <authorList>
            <person name="Urmite Genomes"/>
        </authorList>
    </citation>
    <scope>NUCLEOTIDE SEQUENCE [LARGE SCALE GENOMIC DNA]</scope>
    <source>
        <strain evidence="9">LF1</strain>
    </source>
</reference>
<dbReference type="STRING" id="1499688.BN000_02946"/>
<dbReference type="AlphaFoldDB" id="A0A0U1NYA6"/>